<evidence type="ECO:0000256" key="1">
    <source>
        <dbReference type="SAM" id="Phobius"/>
    </source>
</evidence>
<proteinExistence type="predicted"/>
<keyword evidence="1" id="KW-1133">Transmembrane helix</keyword>
<dbReference type="EMBL" id="AP017689">
    <property type="protein sequence ID" value="BAV81419.1"/>
    <property type="molecule type" value="Genomic_DNA"/>
</dbReference>
<organism evidence="2">
    <name type="scientific">Litomosoides sigmodontis</name>
    <name type="common">Filarial nematode worm</name>
    <dbReference type="NCBI Taxonomy" id="42156"/>
    <lineage>
        <taxon>Eukaryota</taxon>
        <taxon>Metazoa</taxon>
        <taxon>Ecdysozoa</taxon>
        <taxon>Nematoda</taxon>
        <taxon>Chromadorea</taxon>
        <taxon>Rhabditida</taxon>
        <taxon>Spirurina</taxon>
        <taxon>Spiruromorpha</taxon>
        <taxon>Filarioidea</taxon>
        <taxon>Onchocercidae</taxon>
        <taxon>Litomosoides</taxon>
    </lineage>
</organism>
<geneLocation type="mitochondrion" evidence="2"/>
<reference evidence="2" key="1">
    <citation type="submission" date="2016-10" db="EMBL/GenBank/DDBJ databases">
        <title>Complete mitochondrial genomes of 50 helminths species.</title>
        <authorList>
            <person name="Kikuchi T."/>
            <person name="Holroyd N."/>
            <person name="Berriman M."/>
        </authorList>
    </citation>
    <scope>NUCLEOTIDE SEQUENCE</scope>
</reference>
<protein>
    <submittedName>
        <fullName evidence="2">NADH dehydrogenase subunit 4L</fullName>
    </submittedName>
</protein>
<gene>
    <name evidence="2" type="primary">ND4L</name>
</gene>
<feature type="transmembrane region" description="Helical" evidence="1">
    <location>
        <begin position="20"/>
        <end position="40"/>
    </location>
</feature>
<keyword evidence="1" id="KW-0812">Transmembrane</keyword>
<evidence type="ECO:0000313" key="2">
    <source>
        <dbReference type="EMBL" id="BAV81419.1"/>
    </source>
</evidence>
<dbReference type="Gene3D" id="1.10.287.3510">
    <property type="match status" value="1"/>
</dbReference>
<feature type="transmembrane region" description="Helical" evidence="1">
    <location>
        <begin position="46"/>
        <end position="68"/>
    </location>
</feature>
<accession>A0A347YCA9</accession>
<keyword evidence="1" id="KW-0472">Membrane</keyword>
<dbReference type="AlphaFoldDB" id="A0A347YCA9"/>
<sequence length="78" mass="9390">MLFLFFLSSFFIFFKYNRLIFVLLGIEFFFFSLLCYYVFFFESVSFFYFLCFGVVSGVVGLVLFFFSVKGYGFDKVMF</sequence>
<keyword evidence="2" id="KW-0496">Mitochondrion</keyword>
<name>A0A347YCA9_LITSI</name>